<accession>A0ABY7DD89</accession>
<feature type="domain" description="SOCS box" evidence="4">
    <location>
        <begin position="383"/>
        <end position="433"/>
    </location>
</feature>
<dbReference type="SMART" id="SM00969">
    <property type="entry name" value="SOCS_box"/>
    <property type="match status" value="1"/>
</dbReference>
<dbReference type="PANTHER" id="PTHR24198">
    <property type="entry name" value="ANKYRIN REPEAT AND PROTEIN KINASE DOMAIN-CONTAINING PROTEIN"/>
    <property type="match status" value="1"/>
</dbReference>
<evidence type="ECO:0000313" key="5">
    <source>
        <dbReference type="EMBL" id="WAQ95611.1"/>
    </source>
</evidence>
<dbReference type="InterPro" id="IPR001496">
    <property type="entry name" value="SOCS_box"/>
</dbReference>
<evidence type="ECO:0000259" key="4">
    <source>
        <dbReference type="PROSITE" id="PS50225"/>
    </source>
</evidence>
<dbReference type="InterPro" id="IPR002110">
    <property type="entry name" value="Ankyrin_rpt"/>
</dbReference>
<evidence type="ECO:0000313" key="6">
    <source>
        <dbReference type="Proteomes" id="UP001164746"/>
    </source>
</evidence>
<dbReference type="SUPFAM" id="SSF48403">
    <property type="entry name" value="Ankyrin repeat"/>
    <property type="match status" value="1"/>
</dbReference>
<dbReference type="SUPFAM" id="SSF158235">
    <property type="entry name" value="SOCS box-like"/>
    <property type="match status" value="1"/>
</dbReference>
<dbReference type="CDD" id="cd03587">
    <property type="entry name" value="SOCS"/>
    <property type="match status" value="1"/>
</dbReference>
<dbReference type="PRINTS" id="PR01415">
    <property type="entry name" value="ANKYRIN"/>
</dbReference>
<keyword evidence="1" id="KW-0677">Repeat</keyword>
<dbReference type="InterPro" id="IPR036770">
    <property type="entry name" value="Ankyrin_rpt-contain_sf"/>
</dbReference>
<proteinExistence type="predicted"/>
<protein>
    <submittedName>
        <fullName evidence="5">KDIS-like protein</fullName>
    </submittedName>
</protein>
<name>A0ABY7DD89_MYAAR</name>
<dbReference type="Gene3D" id="1.25.40.20">
    <property type="entry name" value="Ankyrin repeat-containing domain"/>
    <property type="match status" value="3"/>
</dbReference>
<dbReference type="Pfam" id="PF00023">
    <property type="entry name" value="Ank"/>
    <property type="match status" value="1"/>
</dbReference>
<dbReference type="PROSITE" id="PS50297">
    <property type="entry name" value="ANK_REP_REGION"/>
    <property type="match status" value="3"/>
</dbReference>
<keyword evidence="2 3" id="KW-0040">ANK repeat</keyword>
<feature type="repeat" description="ANK" evidence="3">
    <location>
        <begin position="33"/>
        <end position="65"/>
    </location>
</feature>
<reference evidence="5" key="1">
    <citation type="submission" date="2022-11" db="EMBL/GenBank/DDBJ databases">
        <title>Centuries of genome instability and evolution in soft-shell clam transmissible cancer (bioRxiv).</title>
        <authorList>
            <person name="Hart S.F.M."/>
            <person name="Yonemitsu M.A."/>
            <person name="Giersch R.M."/>
            <person name="Beal B.F."/>
            <person name="Arriagada G."/>
            <person name="Davis B.W."/>
            <person name="Ostrander E.A."/>
            <person name="Goff S.P."/>
            <person name="Metzger M.J."/>
        </authorList>
    </citation>
    <scope>NUCLEOTIDE SEQUENCE</scope>
    <source>
        <strain evidence="5">MELC-2E11</strain>
        <tissue evidence="5">Siphon/mantle</tissue>
    </source>
</reference>
<evidence type="ECO:0000256" key="3">
    <source>
        <dbReference type="PROSITE-ProRule" id="PRU00023"/>
    </source>
</evidence>
<gene>
    <name evidence="5" type="ORF">MAR_028301</name>
</gene>
<dbReference type="Pfam" id="PF13637">
    <property type="entry name" value="Ank_4"/>
    <property type="match status" value="1"/>
</dbReference>
<dbReference type="Pfam" id="PF12796">
    <property type="entry name" value="Ank_2"/>
    <property type="match status" value="2"/>
</dbReference>
<dbReference type="Pfam" id="PF07525">
    <property type="entry name" value="SOCS_box"/>
    <property type="match status" value="1"/>
</dbReference>
<organism evidence="5 6">
    <name type="scientific">Mya arenaria</name>
    <name type="common">Soft-shell clam</name>
    <dbReference type="NCBI Taxonomy" id="6604"/>
    <lineage>
        <taxon>Eukaryota</taxon>
        <taxon>Metazoa</taxon>
        <taxon>Spiralia</taxon>
        <taxon>Lophotrochozoa</taxon>
        <taxon>Mollusca</taxon>
        <taxon>Bivalvia</taxon>
        <taxon>Autobranchia</taxon>
        <taxon>Heteroconchia</taxon>
        <taxon>Euheterodonta</taxon>
        <taxon>Imparidentia</taxon>
        <taxon>Neoheterodontei</taxon>
        <taxon>Myida</taxon>
        <taxon>Myoidea</taxon>
        <taxon>Myidae</taxon>
        <taxon>Mya</taxon>
    </lineage>
</organism>
<feature type="repeat" description="ANK" evidence="3">
    <location>
        <begin position="220"/>
        <end position="252"/>
    </location>
</feature>
<dbReference type="PROSITE" id="PS50225">
    <property type="entry name" value="SOCS"/>
    <property type="match status" value="1"/>
</dbReference>
<dbReference type="SMART" id="SM00248">
    <property type="entry name" value="ANK"/>
    <property type="match status" value="9"/>
</dbReference>
<dbReference type="InterPro" id="IPR036036">
    <property type="entry name" value="SOCS_box-like_dom_sf"/>
</dbReference>
<sequence>MGDMKVFEAASSNNIEFLQDALAGAYGEQLPEDLELALIRAATNGHIDCVRLLLKHGVNVAGKNGADDTALITASQNGHLEIVRLLIEKGCPVDHQNSNGYTALMKACENGKFEVLELLLKHGATDISEDIEAEHAGVPNGVPKLPKYMPHGYSSLMVTVLKQPENYKDVLRILLASNFDVNAVDLQDMTVLHHAANKCPEDVICMLLEAKVNVDAKDVWGVTALMSAVAYGKVGNVKELLKCGADVSLSCKAKRTALSIAARTGSEEMIKTLLAAGADPNSRDAHDHPPLFIAILHNNYAGIKCMIQAGCDFDIVCRDLTSFQLMSCFQGVVHRKNVTMLRMLYHAGACNNHMLYEAATNEQLKQQSAEFPVFIEELNNLVSSPRSLKEATRMVIRKRIQQCQKLRQRFSELVDNLALPNSLRDYLLYSDITTGLEQ</sequence>
<evidence type="ECO:0000256" key="2">
    <source>
        <dbReference type="ARBA" id="ARBA00023043"/>
    </source>
</evidence>
<dbReference type="PANTHER" id="PTHR24198:SF165">
    <property type="entry name" value="ANKYRIN REPEAT-CONTAINING PROTEIN-RELATED"/>
    <property type="match status" value="1"/>
</dbReference>
<feature type="repeat" description="ANK" evidence="3">
    <location>
        <begin position="66"/>
        <end position="98"/>
    </location>
</feature>
<dbReference type="PROSITE" id="PS50088">
    <property type="entry name" value="ANK_REPEAT"/>
    <property type="match status" value="5"/>
</dbReference>
<feature type="repeat" description="ANK" evidence="3">
    <location>
        <begin position="99"/>
        <end position="131"/>
    </location>
</feature>
<dbReference type="Proteomes" id="UP001164746">
    <property type="component" value="Chromosome 2"/>
</dbReference>
<dbReference type="EMBL" id="CP111013">
    <property type="protein sequence ID" value="WAQ95611.1"/>
    <property type="molecule type" value="Genomic_DNA"/>
</dbReference>
<keyword evidence="6" id="KW-1185">Reference proteome</keyword>
<feature type="repeat" description="ANK" evidence="3">
    <location>
        <begin position="253"/>
        <end position="285"/>
    </location>
</feature>
<evidence type="ECO:0000256" key="1">
    <source>
        <dbReference type="ARBA" id="ARBA00022737"/>
    </source>
</evidence>